<comment type="caution">
    <text evidence="2">The sequence shown here is derived from an EMBL/GenBank/DDBJ whole genome shotgun (WGS) entry which is preliminary data.</text>
</comment>
<evidence type="ECO:0000313" key="3">
    <source>
        <dbReference type="Proteomes" id="UP001501410"/>
    </source>
</evidence>
<evidence type="ECO:0000256" key="1">
    <source>
        <dbReference type="SAM" id="SignalP"/>
    </source>
</evidence>
<dbReference type="EMBL" id="BAABEZ010000018">
    <property type="protein sequence ID" value="GAA4452803.1"/>
    <property type="molecule type" value="Genomic_DNA"/>
</dbReference>
<gene>
    <name evidence="2" type="ORF">GCM10023092_12260</name>
</gene>
<name>A0ABP8MQG6_9BACT</name>
<keyword evidence="3" id="KW-1185">Reference proteome</keyword>
<feature type="signal peptide" evidence="1">
    <location>
        <begin position="1"/>
        <end position="30"/>
    </location>
</feature>
<feature type="chain" id="PRO_5047005504" description="Cytochrome c domain-containing protein" evidence="1">
    <location>
        <begin position="31"/>
        <end position="129"/>
    </location>
</feature>
<proteinExistence type="predicted"/>
<dbReference type="Proteomes" id="UP001501410">
    <property type="component" value="Unassembled WGS sequence"/>
</dbReference>
<evidence type="ECO:0000313" key="2">
    <source>
        <dbReference type="EMBL" id="GAA4452803.1"/>
    </source>
</evidence>
<evidence type="ECO:0008006" key="4">
    <source>
        <dbReference type="Google" id="ProtNLM"/>
    </source>
</evidence>
<organism evidence="2 3">
    <name type="scientific">Rurimicrobium arvi</name>
    <dbReference type="NCBI Taxonomy" id="2049916"/>
    <lineage>
        <taxon>Bacteria</taxon>
        <taxon>Pseudomonadati</taxon>
        <taxon>Bacteroidota</taxon>
        <taxon>Chitinophagia</taxon>
        <taxon>Chitinophagales</taxon>
        <taxon>Chitinophagaceae</taxon>
        <taxon>Rurimicrobium</taxon>
    </lineage>
</organism>
<sequence>MMLKKPFSRLVAMCGIAGGFLLLSTQYSCYKDNKETMYPPLGPCDTTNTTWSADIQPMVQASCAKSGCHDASASAGVNLTTYSGAKSIVDDGRFLRVIQDGSMPQGASKWDECSINKVRRWINNGASNN</sequence>
<keyword evidence="1" id="KW-0732">Signal</keyword>
<dbReference type="RefSeq" id="WP_344824025.1">
    <property type="nucleotide sequence ID" value="NZ_BAABEZ010000018.1"/>
</dbReference>
<accession>A0ABP8MQG6</accession>
<protein>
    <recommendedName>
        <fullName evidence="4">Cytochrome c domain-containing protein</fullName>
    </recommendedName>
</protein>
<reference evidence="3" key="1">
    <citation type="journal article" date="2019" name="Int. J. Syst. Evol. Microbiol.">
        <title>The Global Catalogue of Microorganisms (GCM) 10K type strain sequencing project: providing services to taxonomists for standard genome sequencing and annotation.</title>
        <authorList>
            <consortium name="The Broad Institute Genomics Platform"/>
            <consortium name="The Broad Institute Genome Sequencing Center for Infectious Disease"/>
            <person name="Wu L."/>
            <person name="Ma J."/>
        </authorList>
    </citation>
    <scope>NUCLEOTIDE SEQUENCE [LARGE SCALE GENOMIC DNA]</scope>
    <source>
        <strain evidence="3">JCM 31921</strain>
    </source>
</reference>